<dbReference type="RefSeq" id="WP_242163038.1">
    <property type="nucleotide sequence ID" value="NZ_JAJMLW010000001.1"/>
</dbReference>
<evidence type="ECO:0000256" key="2">
    <source>
        <dbReference type="SAM" id="SignalP"/>
    </source>
</evidence>
<dbReference type="CDD" id="cd00688">
    <property type="entry name" value="ISOPREN_C2_like"/>
    <property type="match status" value="1"/>
</dbReference>
<evidence type="ECO:0000313" key="3">
    <source>
        <dbReference type="EMBL" id="MCI2241161.1"/>
    </source>
</evidence>
<accession>A0ABS9WE71</accession>
<evidence type="ECO:0000256" key="1">
    <source>
        <dbReference type="SAM" id="MobiDB-lite"/>
    </source>
</evidence>
<sequence>MMVMAAALCLGLAPVAPASAAEPAAEKQTVTEELGANDPQPGKGEASSQKEDAKNASAKAPAAQLQAASAAVDAQPMTQLRTKAAPSAVTVAPTVVDGKLSIPDPLPAAKFSVALTVVDATDGNKVVYNGAVENMAPGSTVLDMLKAAGFTEVADLAETAGNDRAFCLTYDSPYFLGKGYDPATGAFWTTMADGSSDNYDDAMASSPLKAGGSYQYVYGTATSFAYSDAIPDPLAKASFPAALTVFDAVDGKVVYNGAVENMAPGSTVLDMLKAAGFTEVADLAETAGNDRAFCLTYDSPYFLGKGYDPATGAFWTTMADGSSDNYDDAMASSPLKAGGSYQYVYGTETAFAYGVQGVAAPDPKPDDSAYATCKYDAAKAASLQQNLAARFSRGGAEAAIDNTTAFAAIALNDLGLGASIDGSAILASLADYEKANGAPIRAGALAKYILALTAAGVDCTRAPMGGATHNLVAEMEALISEDAMSVYDAVMILPVYGDAGYEQGSCAMSVQDLVDYLVASQQDNGLFTVSSPDSQTASQAILALIPYRSQPAVSKVIDKTVATVRAMQLPDGSFAYNPGDTQGNLDATANVVVALAALGVDPLSLVTDNGSSPLGFAIALADDDLAGYARALDEDLIGNETMASATVLLALAANQGYQKAGGAYDAYDLTAVTPPAQGEPGDEGAAKAPAAGTALAPTGDDGLGAAGAVAALALGAAACVATARRREAA</sequence>
<name>A0ABS9WE71_9ACTN</name>
<dbReference type="InterPro" id="IPR008930">
    <property type="entry name" value="Terpenoid_cyclase/PrenylTrfase"/>
</dbReference>
<feature type="signal peptide" evidence="2">
    <location>
        <begin position="1"/>
        <end position="20"/>
    </location>
</feature>
<dbReference type="EMBL" id="JAJMLW010000001">
    <property type="protein sequence ID" value="MCI2241161.1"/>
    <property type="molecule type" value="Genomic_DNA"/>
</dbReference>
<gene>
    <name evidence="3" type="ORF">LPT13_02190</name>
</gene>
<dbReference type="Proteomes" id="UP001430755">
    <property type="component" value="Unassembled WGS sequence"/>
</dbReference>
<dbReference type="SUPFAM" id="SSF48239">
    <property type="entry name" value="Terpenoid cyclases/Protein prenyltransferases"/>
    <property type="match status" value="1"/>
</dbReference>
<feature type="region of interest" description="Disordered" evidence="1">
    <location>
        <begin position="23"/>
        <end position="62"/>
    </location>
</feature>
<organism evidence="3 4">
    <name type="scientific">Adlercreutzia faecimuris</name>
    <dbReference type="NCBI Taxonomy" id="2897341"/>
    <lineage>
        <taxon>Bacteria</taxon>
        <taxon>Bacillati</taxon>
        <taxon>Actinomycetota</taxon>
        <taxon>Coriobacteriia</taxon>
        <taxon>Eggerthellales</taxon>
        <taxon>Eggerthellaceae</taxon>
        <taxon>Adlercreutzia</taxon>
    </lineage>
</organism>
<dbReference type="Gene3D" id="1.50.10.20">
    <property type="match status" value="1"/>
</dbReference>
<feature type="region of interest" description="Disordered" evidence="1">
    <location>
        <begin position="674"/>
        <end position="693"/>
    </location>
</feature>
<evidence type="ECO:0000313" key="4">
    <source>
        <dbReference type="Proteomes" id="UP001430755"/>
    </source>
</evidence>
<keyword evidence="4" id="KW-1185">Reference proteome</keyword>
<proteinExistence type="predicted"/>
<keyword evidence="2" id="KW-0732">Signal</keyword>
<protein>
    <submittedName>
        <fullName evidence="3">Terpene cyclase/mutase family protein</fullName>
    </submittedName>
</protein>
<reference evidence="3" key="1">
    <citation type="submission" date="2021-11" db="EMBL/GenBank/DDBJ databases">
        <title>A Novel Adlercreutzia Species, isolated from a Allomyrina dichotoma larva feces.</title>
        <authorList>
            <person name="Suh M.K."/>
        </authorList>
    </citation>
    <scope>NUCLEOTIDE SEQUENCE</scope>
    <source>
        <strain evidence="3">JBNU-10</strain>
    </source>
</reference>
<comment type="caution">
    <text evidence="3">The sequence shown here is derived from an EMBL/GenBank/DDBJ whole genome shotgun (WGS) entry which is preliminary data.</text>
</comment>
<feature type="chain" id="PRO_5047017684" evidence="2">
    <location>
        <begin position="21"/>
        <end position="729"/>
    </location>
</feature>